<dbReference type="AlphaFoldDB" id="A0A1A3N825"/>
<dbReference type="InterPro" id="IPR044855">
    <property type="entry name" value="CoA-Trfase_III_dom3_sf"/>
</dbReference>
<comment type="caution">
    <text evidence="1">The sequence shown here is derived from an EMBL/GenBank/DDBJ whole genome shotgun (WGS) entry which is preliminary data.</text>
</comment>
<name>A0A1A3N825_MYCAS</name>
<dbReference type="InterPro" id="IPR023606">
    <property type="entry name" value="CoA-Trfase_III_dom_1_sf"/>
</dbReference>
<dbReference type="EMBL" id="LZLQ01000038">
    <property type="protein sequence ID" value="OBK17946.1"/>
    <property type="molecule type" value="Genomic_DNA"/>
</dbReference>
<dbReference type="OrthoDB" id="9797653at2"/>
<keyword evidence="1" id="KW-0808">Transferase</keyword>
<reference evidence="2" key="1">
    <citation type="submission" date="2016-06" db="EMBL/GenBank/DDBJ databases">
        <authorList>
            <person name="Sutton G."/>
            <person name="Brinkac L."/>
            <person name="Sanka R."/>
            <person name="Adams M."/>
            <person name="Lau E."/>
            <person name="Garcia-Basteiro A."/>
            <person name="Lopez-Varela E."/>
            <person name="Palencia S."/>
        </authorList>
    </citation>
    <scope>NUCLEOTIDE SEQUENCE [LARGE SCALE GENOMIC DNA]</scope>
    <source>
        <strain evidence="2">1245139.5</strain>
    </source>
</reference>
<evidence type="ECO:0000313" key="1">
    <source>
        <dbReference type="EMBL" id="OBK17946.1"/>
    </source>
</evidence>
<proteinExistence type="predicted"/>
<dbReference type="InterPro" id="IPR003673">
    <property type="entry name" value="CoA-Trfase_fam_III"/>
</dbReference>
<dbReference type="SUPFAM" id="SSF89796">
    <property type="entry name" value="CoA-transferase family III (CaiB/BaiF)"/>
    <property type="match status" value="1"/>
</dbReference>
<dbReference type="Gene3D" id="3.40.50.10540">
    <property type="entry name" value="Crotonobetainyl-coa:carnitine coa-transferase, domain 1"/>
    <property type="match status" value="1"/>
</dbReference>
<dbReference type="GO" id="GO:0016740">
    <property type="term" value="F:transferase activity"/>
    <property type="evidence" value="ECO:0007669"/>
    <property type="project" value="UniProtKB-KW"/>
</dbReference>
<evidence type="ECO:0000313" key="2">
    <source>
        <dbReference type="Proteomes" id="UP000093629"/>
    </source>
</evidence>
<organism evidence="1 2">
    <name type="scientific">Mycobacterium asiaticum</name>
    <dbReference type="NCBI Taxonomy" id="1790"/>
    <lineage>
        <taxon>Bacteria</taxon>
        <taxon>Bacillati</taxon>
        <taxon>Actinomycetota</taxon>
        <taxon>Actinomycetes</taxon>
        <taxon>Mycobacteriales</taxon>
        <taxon>Mycobacteriaceae</taxon>
        <taxon>Mycobacterium</taxon>
    </lineage>
</organism>
<dbReference type="InterPro" id="IPR050509">
    <property type="entry name" value="CoA-transferase_III"/>
</dbReference>
<dbReference type="Proteomes" id="UP000093629">
    <property type="component" value="Unassembled WGS sequence"/>
</dbReference>
<accession>A0A1A3N825</accession>
<gene>
    <name evidence="1" type="ORF">A5636_21920</name>
</gene>
<dbReference type="Pfam" id="PF02515">
    <property type="entry name" value="CoA_transf_3"/>
    <property type="match status" value="1"/>
</dbReference>
<dbReference type="Gene3D" id="3.30.1540.10">
    <property type="entry name" value="formyl-coa transferase, domain 3"/>
    <property type="match status" value="1"/>
</dbReference>
<protein>
    <submittedName>
        <fullName evidence="1">Formyl-CoA transferase</fullName>
    </submittedName>
</protein>
<keyword evidence="2" id="KW-1185">Reference proteome</keyword>
<dbReference type="PANTHER" id="PTHR48228:SF2">
    <property type="entry name" value="E-CINNAMOYL-COA:R-PHENYLLACTATE COA TRANSFERASE LARGE SUBUNIT"/>
    <property type="match status" value="1"/>
</dbReference>
<dbReference type="PANTHER" id="PTHR48228">
    <property type="entry name" value="SUCCINYL-COA--D-CITRAMALATE COA-TRANSFERASE"/>
    <property type="match status" value="1"/>
</dbReference>
<sequence>MSVTGSREGVISDDKVLSGVRVLEVAAWTFVPSAGAVLAEWGAEVIKVEPRNGGDPQRGLVTMGIVDSGGGSVNYMIEIPNRGKKSIGVDLSTPGGQEVVRELAKTSDVFLTSYLPERRAKLGIDVEDIRAANPSIVYVRGSGHGPKGPDADKPGYDGVSYWARGGIATVLTEDADELVRSRPAFGDLLGGMAIAGGIAAALYKKAMTGKGSVVDVSLLGLAAWNLSPDVAVSQIHGGSSIPKYGHADSPNPLVATYRTKDDRYVQLMMLQLDKFYAEAMRVIGLPELVDDPRFAEPASRFENRVVLIALLDAAFAKRTLAEWRETLAVLSGAWGIVQTPAELCQDPAVVANGYVAHTQTVNGVPFSLPVNPVQFDEQAVIPPGAPEHGQHTEEVLMDAGIDWDLITKYKESGAIV</sequence>